<accession>C0ZMR8</accession>
<dbReference type="PATRIC" id="fig|234621.6.peg.5170"/>
<evidence type="ECO:0000313" key="3">
    <source>
        <dbReference type="EMBL" id="BAH35326.1"/>
    </source>
</evidence>
<feature type="domain" description="DUF3071" evidence="2">
    <location>
        <begin position="1"/>
        <end position="169"/>
    </location>
</feature>
<dbReference type="eggNOG" id="ENOG502ZCFK">
    <property type="taxonomic scope" value="Bacteria"/>
</dbReference>
<dbReference type="AlphaFoldDB" id="C0ZMR8"/>
<reference evidence="4" key="1">
    <citation type="submission" date="2005-03" db="EMBL/GenBank/DDBJ databases">
        <title>Comparison of the complete genome sequences of Rhodococcus erythropolis PR4 and Rhodococcus opacus B4.</title>
        <authorList>
            <person name="Takarada H."/>
            <person name="Sekine M."/>
            <person name="Hosoyama A."/>
            <person name="Yamada R."/>
            <person name="Fujisawa T."/>
            <person name="Omata S."/>
            <person name="Shimizu A."/>
            <person name="Tsukatani N."/>
            <person name="Tanikawa S."/>
            <person name="Fujita N."/>
            <person name="Harayama S."/>
        </authorList>
    </citation>
    <scope>NUCLEOTIDE SEQUENCE [LARGE SCALE GENOMIC DNA]</scope>
    <source>
        <strain evidence="4">PR4 / NBRC 100887</strain>
    </source>
</reference>
<reference evidence="3 4" key="2">
    <citation type="journal article" date="2006" name="Environ. Microbiol.">
        <title>Sequence analysis of three plasmids harboured in Rhodococcus erythropolis strain PR4.</title>
        <authorList>
            <person name="Sekine M."/>
            <person name="Tanikawa S."/>
            <person name="Omata S."/>
            <person name="Saito M."/>
            <person name="Fujisawa T."/>
            <person name="Tsukatani N."/>
            <person name="Tajima T."/>
            <person name="Sekigawa T."/>
            <person name="Kosugi H."/>
            <person name="Matsuo Y."/>
            <person name="Nishiko R."/>
            <person name="Imamura K."/>
            <person name="Ito M."/>
            <person name="Narita H."/>
            <person name="Tago S."/>
            <person name="Fujita N."/>
            <person name="Harayama S."/>
        </authorList>
    </citation>
    <scope>NUCLEOTIDE SEQUENCE [LARGE SCALE GENOMIC DNA]</scope>
    <source>
        <strain evidence="4">PR4 / NBRC 100887</strain>
    </source>
</reference>
<name>C0ZMR8_RHOE4</name>
<gene>
    <name evidence="3" type="ordered locus">RER_46180</name>
</gene>
<dbReference type="InterPro" id="IPR021421">
    <property type="entry name" value="DUF3071"/>
</dbReference>
<dbReference type="Pfam" id="PF11268">
    <property type="entry name" value="DUF3071"/>
    <property type="match status" value="1"/>
</dbReference>
<dbReference type="EMBL" id="AP008957">
    <property type="protein sequence ID" value="BAH35326.1"/>
    <property type="molecule type" value="Genomic_DNA"/>
</dbReference>
<proteinExistence type="predicted"/>
<evidence type="ECO:0000313" key="4">
    <source>
        <dbReference type="Proteomes" id="UP000002204"/>
    </source>
</evidence>
<dbReference type="InterPro" id="IPR047682">
    <property type="entry name" value="SepH-like"/>
</dbReference>
<feature type="compositionally biased region" description="Low complexity" evidence="1">
    <location>
        <begin position="264"/>
        <end position="276"/>
    </location>
</feature>
<sequence length="301" mass="33203">MRELRVIGLEPDGSHVVCADAETGQKFRLPADDKLRAASRGDVARLGQIEIEMESQLRPREIQARIRSGASVEQVAEEAKIPISKVERFAYPVLLERSRAAEMAQGGHPVRDNGPTVPTLSEIVTHAFRARGHSIDEATWDAWRDEDNQWVAQLQWQAGRTTNAAHWRYQPDAHGGTIVALDDAAFDLIDPDFGRPLRGLVPVVSNEPQQLELSRFDVEPVAEIEPEPAAVSERTVVAERIVTPEPIAVEPETVVAEEVPEPAPDVTPKTAPQQTQTKDKRGRPALPSWDDVLLGVRSSGR</sequence>
<protein>
    <recommendedName>
        <fullName evidence="2">DUF3071 domain-containing protein</fullName>
    </recommendedName>
</protein>
<evidence type="ECO:0000256" key="1">
    <source>
        <dbReference type="SAM" id="MobiDB-lite"/>
    </source>
</evidence>
<organism evidence="3 4">
    <name type="scientific">Rhodococcus erythropolis (strain PR4 / NBRC 100887)</name>
    <dbReference type="NCBI Taxonomy" id="234621"/>
    <lineage>
        <taxon>Bacteria</taxon>
        <taxon>Bacillati</taxon>
        <taxon>Actinomycetota</taxon>
        <taxon>Actinomycetes</taxon>
        <taxon>Mycobacteriales</taxon>
        <taxon>Nocardiaceae</taxon>
        <taxon>Rhodococcus</taxon>
        <taxon>Rhodococcus erythropolis group</taxon>
    </lineage>
</organism>
<feature type="region of interest" description="Disordered" evidence="1">
    <location>
        <begin position="252"/>
        <end position="301"/>
    </location>
</feature>
<evidence type="ECO:0000259" key="2">
    <source>
        <dbReference type="Pfam" id="PF11268"/>
    </source>
</evidence>
<dbReference type="NCBIfam" id="NF040712">
    <property type="entry name" value="SepH"/>
    <property type="match status" value="1"/>
</dbReference>
<dbReference type="RefSeq" id="WP_020908788.1">
    <property type="nucleotide sequence ID" value="NC_012490.1"/>
</dbReference>
<dbReference type="Proteomes" id="UP000002204">
    <property type="component" value="Chromosome"/>
</dbReference>
<dbReference type="HOGENOM" id="CLU_021151_1_0_11"/>
<dbReference type="KEGG" id="rer:RER_46180"/>